<dbReference type="InterPro" id="IPR036271">
    <property type="entry name" value="Tet_transcr_reg_TetR-rel_C_sf"/>
</dbReference>
<dbReference type="PROSITE" id="PS50977">
    <property type="entry name" value="HTH_TETR_2"/>
    <property type="match status" value="1"/>
</dbReference>
<dbReference type="PANTHER" id="PTHR47506:SF7">
    <property type="entry name" value="TRANSCRIPTIONAL REGULATORY PROTEIN"/>
    <property type="match status" value="1"/>
</dbReference>
<organism evidence="6 7">
    <name type="scientific">Roseovarius aestuarii</name>
    <dbReference type="NCBI Taxonomy" id="475083"/>
    <lineage>
        <taxon>Bacteria</taxon>
        <taxon>Pseudomonadati</taxon>
        <taxon>Pseudomonadota</taxon>
        <taxon>Alphaproteobacteria</taxon>
        <taxon>Rhodobacterales</taxon>
        <taxon>Roseobacteraceae</taxon>
        <taxon>Roseovarius</taxon>
    </lineage>
</organism>
<dbReference type="RefSeq" id="WP_217809139.1">
    <property type="nucleotide sequence ID" value="NZ_FWXB01000037.1"/>
</dbReference>
<keyword evidence="7" id="KW-1185">Reference proteome</keyword>
<dbReference type="EMBL" id="FWXB01000037">
    <property type="protein sequence ID" value="SMC14687.1"/>
    <property type="molecule type" value="Genomic_DNA"/>
</dbReference>
<protein>
    <submittedName>
        <fullName evidence="6">DNA-binding transcriptional repressor AcrR</fullName>
    </submittedName>
</protein>
<evidence type="ECO:0000256" key="3">
    <source>
        <dbReference type="ARBA" id="ARBA00023163"/>
    </source>
</evidence>
<dbReference type="PRINTS" id="PR00455">
    <property type="entry name" value="HTHTETR"/>
</dbReference>
<gene>
    <name evidence="6" type="ORF">ROA7745_04557</name>
</gene>
<dbReference type="InterPro" id="IPR001647">
    <property type="entry name" value="HTH_TetR"/>
</dbReference>
<keyword evidence="2 4" id="KW-0238">DNA-binding</keyword>
<dbReference type="Gene3D" id="1.10.357.10">
    <property type="entry name" value="Tetracycline Repressor, domain 2"/>
    <property type="match status" value="1"/>
</dbReference>
<reference evidence="6 7" key="1">
    <citation type="submission" date="2017-03" db="EMBL/GenBank/DDBJ databases">
        <authorList>
            <person name="Afonso C.L."/>
            <person name="Miller P.J."/>
            <person name="Scott M.A."/>
            <person name="Spackman E."/>
            <person name="Goraichik I."/>
            <person name="Dimitrov K.M."/>
            <person name="Suarez D.L."/>
            <person name="Swayne D.E."/>
        </authorList>
    </citation>
    <scope>NUCLEOTIDE SEQUENCE [LARGE SCALE GENOMIC DNA]</scope>
    <source>
        <strain evidence="6 7">CECT 7745</strain>
    </source>
</reference>
<dbReference type="AlphaFoldDB" id="A0A1X7BYF4"/>
<evidence type="ECO:0000259" key="5">
    <source>
        <dbReference type="PROSITE" id="PS50977"/>
    </source>
</evidence>
<evidence type="ECO:0000256" key="4">
    <source>
        <dbReference type="PROSITE-ProRule" id="PRU00335"/>
    </source>
</evidence>
<evidence type="ECO:0000313" key="6">
    <source>
        <dbReference type="EMBL" id="SMC14687.1"/>
    </source>
</evidence>
<accession>A0A1X7BYF4</accession>
<proteinExistence type="predicted"/>
<dbReference type="SUPFAM" id="SSF46689">
    <property type="entry name" value="Homeodomain-like"/>
    <property type="match status" value="1"/>
</dbReference>
<dbReference type="InterPro" id="IPR009057">
    <property type="entry name" value="Homeodomain-like_sf"/>
</dbReference>
<dbReference type="Gene3D" id="1.10.10.60">
    <property type="entry name" value="Homeodomain-like"/>
    <property type="match status" value="1"/>
</dbReference>
<evidence type="ECO:0000256" key="2">
    <source>
        <dbReference type="ARBA" id="ARBA00023125"/>
    </source>
</evidence>
<dbReference type="PANTHER" id="PTHR47506">
    <property type="entry name" value="TRANSCRIPTIONAL REGULATORY PROTEIN"/>
    <property type="match status" value="1"/>
</dbReference>
<keyword evidence="1" id="KW-0805">Transcription regulation</keyword>
<feature type="DNA-binding region" description="H-T-H motif" evidence="4">
    <location>
        <begin position="28"/>
        <end position="47"/>
    </location>
</feature>
<dbReference type="GO" id="GO:0003677">
    <property type="term" value="F:DNA binding"/>
    <property type="evidence" value="ECO:0007669"/>
    <property type="project" value="UniProtKB-UniRule"/>
</dbReference>
<evidence type="ECO:0000313" key="7">
    <source>
        <dbReference type="Proteomes" id="UP000193224"/>
    </source>
</evidence>
<keyword evidence="3" id="KW-0804">Transcription</keyword>
<dbReference type="Pfam" id="PF00440">
    <property type="entry name" value="TetR_N"/>
    <property type="match status" value="1"/>
</dbReference>
<feature type="domain" description="HTH tetR-type" evidence="5">
    <location>
        <begin position="5"/>
        <end position="65"/>
    </location>
</feature>
<evidence type="ECO:0000256" key="1">
    <source>
        <dbReference type="ARBA" id="ARBA00023015"/>
    </source>
</evidence>
<dbReference type="SUPFAM" id="SSF48498">
    <property type="entry name" value="Tetracyclin repressor-like, C-terminal domain"/>
    <property type="match status" value="1"/>
</dbReference>
<sequence>MKKSESTKMKLLEASGRAFRKEGYSGIGVDSIAKDASVTSGAFYAHLKSKNDAFRAALVAGLEDVLAALPEYRKKHGAQWPAAFADYYLGKGHRIDLEGGCAMTSLTPDVIRADPAVQTEYAELMSRIIKKIADHLPQAESAAEREAIAWAFLSTLIGGLTLSRAVGSGPAADQIARSSKAAALDAIGYSAG</sequence>
<name>A0A1X7BYF4_9RHOB</name>
<dbReference type="Proteomes" id="UP000193224">
    <property type="component" value="Unassembled WGS sequence"/>
</dbReference>